<evidence type="ECO:0000256" key="1">
    <source>
        <dbReference type="SAM" id="MobiDB-lite"/>
    </source>
</evidence>
<dbReference type="Proteomes" id="UP000315082">
    <property type="component" value="Chromosome"/>
</dbReference>
<sequence length="250" mass="27856">MPGRRKWLIFAVITLVSAGLLHEPLLSAVTRGFLSNDLIDDVATTHVYMMGGDRMLETAMEMSHDGIVILLPEVWAPRSVQCGAVPASDDLLPRLLADLGAEPDQWIRVSGRARDRRERIQFLGDWLDRNPEAVVCMLSDALSSGGLRRQIDGELSVEVAGRVKIKPLQPIEYPVDRWWRSTTGWKAFYGKAIGRFWGWLSPEGIPIADDLSPQEYEEAFRQRLQSLGVDLKPTESEPLPPTELSPVGAS</sequence>
<accession>A0A518JRW4</accession>
<evidence type="ECO:0000313" key="3">
    <source>
        <dbReference type="Proteomes" id="UP000315082"/>
    </source>
</evidence>
<protein>
    <recommendedName>
        <fullName evidence="4">DUF218 domain-containing protein</fullName>
    </recommendedName>
</protein>
<dbReference type="AlphaFoldDB" id="A0A518JRW4"/>
<evidence type="ECO:0000313" key="2">
    <source>
        <dbReference type="EMBL" id="QDV68255.1"/>
    </source>
</evidence>
<name>A0A518JRW4_9BACT</name>
<keyword evidence="3" id="KW-1185">Reference proteome</keyword>
<organism evidence="2 3">
    <name type="scientific">Rosistilla carotiformis</name>
    <dbReference type="NCBI Taxonomy" id="2528017"/>
    <lineage>
        <taxon>Bacteria</taxon>
        <taxon>Pseudomonadati</taxon>
        <taxon>Planctomycetota</taxon>
        <taxon>Planctomycetia</taxon>
        <taxon>Pirellulales</taxon>
        <taxon>Pirellulaceae</taxon>
        <taxon>Rosistilla</taxon>
    </lineage>
</organism>
<reference evidence="2 3" key="1">
    <citation type="submission" date="2019-02" db="EMBL/GenBank/DDBJ databases">
        <title>Deep-cultivation of Planctomycetes and their phenomic and genomic characterization uncovers novel biology.</title>
        <authorList>
            <person name="Wiegand S."/>
            <person name="Jogler M."/>
            <person name="Boedeker C."/>
            <person name="Pinto D."/>
            <person name="Vollmers J."/>
            <person name="Rivas-Marin E."/>
            <person name="Kohn T."/>
            <person name="Peeters S.H."/>
            <person name="Heuer A."/>
            <person name="Rast P."/>
            <person name="Oberbeckmann S."/>
            <person name="Bunk B."/>
            <person name="Jeske O."/>
            <person name="Meyerdierks A."/>
            <person name="Storesund J.E."/>
            <person name="Kallscheuer N."/>
            <person name="Luecker S."/>
            <person name="Lage O.M."/>
            <person name="Pohl T."/>
            <person name="Merkel B.J."/>
            <person name="Hornburger P."/>
            <person name="Mueller R.-W."/>
            <person name="Bruemmer F."/>
            <person name="Labrenz M."/>
            <person name="Spormann A.M."/>
            <person name="Op den Camp H."/>
            <person name="Overmann J."/>
            <person name="Amann R."/>
            <person name="Jetten M.S.M."/>
            <person name="Mascher T."/>
            <person name="Medema M.H."/>
            <person name="Devos D.P."/>
            <person name="Kaster A.-K."/>
            <person name="Ovreas L."/>
            <person name="Rohde M."/>
            <person name="Galperin M.Y."/>
            <person name="Jogler C."/>
        </authorList>
    </citation>
    <scope>NUCLEOTIDE SEQUENCE [LARGE SCALE GENOMIC DNA]</scope>
    <source>
        <strain evidence="2 3">Poly24</strain>
    </source>
</reference>
<dbReference type="KEGG" id="rcf:Poly24_19640"/>
<proteinExistence type="predicted"/>
<gene>
    <name evidence="2" type="ORF">Poly24_19640</name>
</gene>
<dbReference type="EMBL" id="CP036348">
    <property type="protein sequence ID" value="QDV68255.1"/>
    <property type="molecule type" value="Genomic_DNA"/>
</dbReference>
<feature type="region of interest" description="Disordered" evidence="1">
    <location>
        <begin position="229"/>
        <end position="250"/>
    </location>
</feature>
<evidence type="ECO:0008006" key="4">
    <source>
        <dbReference type="Google" id="ProtNLM"/>
    </source>
</evidence>